<gene>
    <name evidence="2" type="ORF">RINTHH_14260</name>
</gene>
<keyword evidence="1" id="KW-0472">Membrane</keyword>
<reference evidence="2 3" key="1">
    <citation type="submission" date="2012-05" db="EMBL/GenBank/DDBJ databases">
        <authorList>
            <person name="Hilton J."/>
        </authorList>
    </citation>
    <scope>NUCLEOTIDE SEQUENCE [LARGE SCALE GENOMIC DNA]</scope>
    <source>
        <strain evidence="2 3">HH01</strain>
    </source>
</reference>
<name>M1X5S4_9NOST</name>
<evidence type="ECO:0000313" key="3">
    <source>
        <dbReference type="Proteomes" id="UP000053051"/>
    </source>
</evidence>
<dbReference type="AlphaFoldDB" id="M1X5S4"/>
<organism evidence="2 3">
    <name type="scientific">Richelia intracellularis HH01</name>
    <dbReference type="NCBI Taxonomy" id="1165094"/>
    <lineage>
        <taxon>Bacteria</taxon>
        <taxon>Bacillati</taxon>
        <taxon>Cyanobacteriota</taxon>
        <taxon>Cyanophyceae</taxon>
        <taxon>Nostocales</taxon>
        <taxon>Nostocaceae</taxon>
        <taxon>Richelia</taxon>
    </lineage>
</organism>
<dbReference type="EMBL" id="CAIY01000047">
    <property type="protein sequence ID" value="CCH67581.1"/>
    <property type="molecule type" value="Genomic_DNA"/>
</dbReference>
<protein>
    <submittedName>
        <fullName evidence="2">Uncharacterized protein</fullName>
    </submittedName>
</protein>
<keyword evidence="1" id="KW-1133">Transmembrane helix</keyword>
<evidence type="ECO:0000313" key="2">
    <source>
        <dbReference type="EMBL" id="CCH67581.1"/>
    </source>
</evidence>
<feature type="transmembrane region" description="Helical" evidence="1">
    <location>
        <begin position="477"/>
        <end position="498"/>
    </location>
</feature>
<evidence type="ECO:0000256" key="1">
    <source>
        <dbReference type="SAM" id="Phobius"/>
    </source>
</evidence>
<keyword evidence="3" id="KW-1185">Reference proteome</keyword>
<reference evidence="3" key="2">
    <citation type="submission" date="2016-01" db="EMBL/GenBank/DDBJ databases">
        <title>Diatom-associated endosymboitic cyanobacterium lacks core nitrogen metabolism enzymes.</title>
        <authorList>
            <person name="Hilton J.A."/>
            <person name="Foster R.A."/>
            <person name="Tripp H.J."/>
            <person name="Carter B.J."/>
            <person name="Zehr J.P."/>
            <person name="Villareal T.A."/>
        </authorList>
    </citation>
    <scope>NUCLEOTIDE SEQUENCE [LARGE SCALE GENOMIC DNA]</scope>
    <source>
        <strain evidence="3">HH01</strain>
    </source>
</reference>
<proteinExistence type="predicted"/>
<keyword evidence="1" id="KW-0812">Transmembrane</keyword>
<sequence>MFLINIKLAHVGRLLMNLPFILDITLGLIFIYLILSLLASEFQELIATLLQWRAQHLRKSIEIFLAGDVQNSQEFRVIQLVNQIYANPLIKGLNQEAKGFLALLPRRLTWYMASISNSFRKKSLKLQFTDTVFGNQKHSGPSYIPSQIFAKTLIESLQVQALVQKLSESRFGKFKEQKLAEIQNILFEMQEQAKTNEEISIFLNKMYQEFTEVYANFEEIIWDFRKEKTNLAVSINHMGQSINKYINSFQTNMIDDDVSNKALERLKFIKQNSFKNIQQVIAINGLQPNVNEVLQSINRGSPVYEEIKEAIQDSDSETFKALDNIIDTLPQSIVQTLTIIAKNSQTGVKRAEEGIDFLRREIETSFNQAMDRASGVYKRNAKGVAIMLGVIIAASSNADAFHMINRLSKDSAIRNTIINNAGEILWQSPQSALNLDALKNQTDLALNDISLPLGWTDTNLKQQVFSQKGGIPVFRHLSIFAGWVLSGIAIAMGAPFWFDILNKIVNVRNSGKPPNS</sequence>
<dbReference type="Proteomes" id="UP000053051">
    <property type="component" value="Unassembled WGS sequence"/>
</dbReference>
<accession>M1X5S4</accession>
<comment type="caution">
    <text evidence="2">The sequence shown here is derived from an EMBL/GenBank/DDBJ whole genome shotgun (WGS) entry which is preliminary data.</text>
</comment>
<feature type="transmembrane region" description="Helical" evidence="1">
    <location>
        <begin position="20"/>
        <end position="39"/>
    </location>
</feature>
<dbReference type="STRING" id="1165094.RINTHH_14260"/>